<evidence type="ECO:0000313" key="3">
    <source>
        <dbReference type="Proteomes" id="UP000789572"/>
    </source>
</evidence>
<dbReference type="OrthoDB" id="2397732at2759"/>
<reference evidence="2" key="1">
    <citation type="submission" date="2021-06" db="EMBL/GenBank/DDBJ databases">
        <authorList>
            <person name="Kallberg Y."/>
            <person name="Tangrot J."/>
            <person name="Rosling A."/>
        </authorList>
    </citation>
    <scope>NUCLEOTIDE SEQUENCE</scope>
    <source>
        <strain evidence="2">IA702</strain>
    </source>
</reference>
<dbReference type="EMBL" id="CAJVPJ010004146">
    <property type="protein sequence ID" value="CAG8648977.1"/>
    <property type="molecule type" value="Genomic_DNA"/>
</dbReference>
<feature type="non-terminal residue" evidence="2">
    <location>
        <position position="1"/>
    </location>
</feature>
<proteinExistence type="predicted"/>
<feature type="non-terminal residue" evidence="2">
    <location>
        <position position="222"/>
    </location>
</feature>
<sequence length="222" mass="26641">VLKYFETHDRKTWNYEHFLNELKEIIINSPPYIEDWSGLDGRFWVVIISYDIVRSRGFTEIFGAQNKDNKRRQMKTFFQDIILEREKKCGENYVIEGVKILNEARFSSSDEVISTINKRHLQIEKVNNEPPRTPEHQIYQSQQNQHRTRTGRKVDDSYELALSEEDDDYNKDNVENKKTGPIPLTEEHRQMIEQTFNEMKKERMWRLSTGKYVEEELFELGK</sequence>
<dbReference type="Proteomes" id="UP000789572">
    <property type="component" value="Unassembled WGS sequence"/>
</dbReference>
<evidence type="ECO:0000313" key="2">
    <source>
        <dbReference type="EMBL" id="CAG8648977.1"/>
    </source>
</evidence>
<gene>
    <name evidence="2" type="ORF">POCULU_LOCUS9844</name>
</gene>
<evidence type="ECO:0000256" key="1">
    <source>
        <dbReference type="SAM" id="MobiDB-lite"/>
    </source>
</evidence>
<feature type="region of interest" description="Disordered" evidence="1">
    <location>
        <begin position="128"/>
        <end position="154"/>
    </location>
</feature>
<comment type="caution">
    <text evidence="2">The sequence shown here is derived from an EMBL/GenBank/DDBJ whole genome shotgun (WGS) entry which is preliminary data.</text>
</comment>
<dbReference type="AlphaFoldDB" id="A0A9N9H4V7"/>
<organism evidence="2 3">
    <name type="scientific">Paraglomus occultum</name>
    <dbReference type="NCBI Taxonomy" id="144539"/>
    <lineage>
        <taxon>Eukaryota</taxon>
        <taxon>Fungi</taxon>
        <taxon>Fungi incertae sedis</taxon>
        <taxon>Mucoromycota</taxon>
        <taxon>Glomeromycotina</taxon>
        <taxon>Glomeromycetes</taxon>
        <taxon>Paraglomerales</taxon>
        <taxon>Paraglomeraceae</taxon>
        <taxon>Paraglomus</taxon>
    </lineage>
</organism>
<name>A0A9N9H4V7_9GLOM</name>
<keyword evidence="3" id="KW-1185">Reference proteome</keyword>
<accession>A0A9N9H4V7</accession>
<protein>
    <submittedName>
        <fullName evidence="2">10366_t:CDS:1</fullName>
    </submittedName>
</protein>